<sequence>MTSEPPTVEDGKNSSFSMLQLDEVFNPATRDAHFNDIRHVILPNGLRMEYAMHGEVDAPEKVVMIMGMQGEKESWLPLVSTFLHPENGTTSKFQLVTFDNRGVGGSDKPWGWYSTTKMARDALMLMDHLRWPRAHIVGASMGGMIAQELAYAAPERVASLALMVTSPGFRQGGWPGKAQMSSYLAMVRNMFIPTRHRIASTMIYCLFPEDFLQETIETPSKTPSEDTEDATAIQTTHSVLYKHHMRRLGQVKMSISGMLGHYTAVLFHNMQRDRLQVVADADFPIMITGAKQDRMLHPKNTDFLLRTLKSKQTQAIIFENSGHDVHVQHRLEVSEALDKLFASGTCAAPAVAPPAPTKHAKKSKKHRKH</sequence>
<dbReference type="InterPro" id="IPR000073">
    <property type="entry name" value="AB_hydrolase_1"/>
</dbReference>
<dbReference type="InterPro" id="IPR029058">
    <property type="entry name" value="AB_hydrolase_fold"/>
</dbReference>
<proteinExistence type="predicted"/>
<protein>
    <recommendedName>
        <fullName evidence="1">AB hydrolase-1 domain-containing protein</fullName>
    </recommendedName>
</protein>
<evidence type="ECO:0000313" key="2">
    <source>
        <dbReference type="EMBL" id="KAF0729467.1"/>
    </source>
</evidence>
<evidence type="ECO:0000259" key="1">
    <source>
        <dbReference type="Pfam" id="PF00561"/>
    </source>
</evidence>
<dbReference type="SUPFAM" id="SSF53474">
    <property type="entry name" value="alpha/beta-Hydrolases"/>
    <property type="match status" value="1"/>
</dbReference>
<dbReference type="InterPro" id="IPR050471">
    <property type="entry name" value="AB_hydrolase"/>
</dbReference>
<keyword evidence="3" id="KW-1185">Reference proteome</keyword>
<dbReference type="PRINTS" id="PR00111">
    <property type="entry name" value="ABHYDROLASE"/>
</dbReference>
<dbReference type="EMBL" id="VJMJ01000164">
    <property type="protein sequence ID" value="KAF0729467.1"/>
    <property type="molecule type" value="Genomic_DNA"/>
</dbReference>
<dbReference type="Gene3D" id="3.40.50.1820">
    <property type="entry name" value="alpha/beta hydrolase"/>
    <property type="match status" value="1"/>
</dbReference>
<dbReference type="Proteomes" id="UP000481153">
    <property type="component" value="Unassembled WGS sequence"/>
</dbReference>
<gene>
    <name evidence="2" type="ORF">Ae201684_012965</name>
</gene>
<feature type="domain" description="AB hydrolase-1" evidence="1">
    <location>
        <begin position="62"/>
        <end position="329"/>
    </location>
</feature>
<dbReference type="VEuPathDB" id="FungiDB:AeMF1_010019"/>
<evidence type="ECO:0000313" key="3">
    <source>
        <dbReference type="Proteomes" id="UP000481153"/>
    </source>
</evidence>
<organism evidence="2 3">
    <name type="scientific">Aphanomyces euteiches</name>
    <dbReference type="NCBI Taxonomy" id="100861"/>
    <lineage>
        <taxon>Eukaryota</taxon>
        <taxon>Sar</taxon>
        <taxon>Stramenopiles</taxon>
        <taxon>Oomycota</taxon>
        <taxon>Saprolegniomycetes</taxon>
        <taxon>Saprolegniales</taxon>
        <taxon>Verrucalvaceae</taxon>
        <taxon>Aphanomyces</taxon>
    </lineage>
</organism>
<dbReference type="PANTHER" id="PTHR43433:SF5">
    <property type="entry name" value="AB HYDROLASE-1 DOMAIN-CONTAINING PROTEIN"/>
    <property type="match status" value="1"/>
</dbReference>
<dbReference type="Pfam" id="PF00561">
    <property type="entry name" value="Abhydrolase_1"/>
    <property type="match status" value="1"/>
</dbReference>
<dbReference type="AlphaFoldDB" id="A0A6G0WPY8"/>
<name>A0A6G0WPY8_9STRA</name>
<accession>A0A6G0WPY8</accession>
<comment type="caution">
    <text evidence="2">The sequence shown here is derived from an EMBL/GenBank/DDBJ whole genome shotgun (WGS) entry which is preliminary data.</text>
</comment>
<reference evidence="2 3" key="1">
    <citation type="submission" date="2019-07" db="EMBL/GenBank/DDBJ databases">
        <title>Genomics analysis of Aphanomyces spp. identifies a new class of oomycete effector associated with host adaptation.</title>
        <authorList>
            <person name="Gaulin E."/>
        </authorList>
    </citation>
    <scope>NUCLEOTIDE SEQUENCE [LARGE SCALE GENOMIC DNA]</scope>
    <source>
        <strain evidence="2 3">ATCC 201684</strain>
    </source>
</reference>
<dbReference type="PANTHER" id="PTHR43433">
    <property type="entry name" value="HYDROLASE, ALPHA/BETA FOLD FAMILY PROTEIN"/>
    <property type="match status" value="1"/>
</dbReference>